<dbReference type="GO" id="GO:0050622">
    <property type="term" value="F:glycine dehydrogenase (cyanide-forming) activity"/>
    <property type="evidence" value="ECO:0007669"/>
    <property type="project" value="UniProtKB-EC"/>
</dbReference>
<keyword evidence="1 2" id="KW-0560">Oxidoreductase</keyword>
<dbReference type="PANTHER" id="PTHR42949">
    <property type="entry name" value="ANAEROBIC GLYCEROL-3-PHOSPHATE DEHYDROGENASE SUBUNIT B"/>
    <property type="match status" value="1"/>
</dbReference>
<reference evidence="2" key="1">
    <citation type="submission" date="2019-09" db="EMBL/GenBank/DDBJ databases">
        <authorList>
            <person name="Gross C."/>
            <person name="Bohn E."/>
        </authorList>
    </citation>
    <scope>NUCLEOTIDE SEQUENCE</scope>
    <source>
        <strain evidence="2">ID40</strain>
    </source>
</reference>
<dbReference type="Gene3D" id="1.10.10.1100">
    <property type="entry name" value="BFD-like [2Fe-2S]-binding domain"/>
    <property type="match status" value="1"/>
</dbReference>
<dbReference type="EC" id="1.4.99.5" evidence="2"/>
<dbReference type="EMBL" id="LR700248">
    <property type="protein sequence ID" value="VVH80183.1"/>
    <property type="molecule type" value="Genomic_DNA"/>
</dbReference>
<dbReference type="PANTHER" id="PTHR42949:SF3">
    <property type="entry name" value="ANAEROBIC GLYCEROL-3-PHOSPHATE DEHYDROGENASE SUBUNIT B"/>
    <property type="match status" value="1"/>
</dbReference>
<organism evidence="2">
    <name type="scientific">Pseudomonas aeruginosa</name>
    <dbReference type="NCBI Taxonomy" id="287"/>
    <lineage>
        <taxon>Bacteria</taxon>
        <taxon>Pseudomonadati</taxon>
        <taxon>Pseudomonadota</taxon>
        <taxon>Gammaproteobacteria</taxon>
        <taxon>Pseudomonadales</taxon>
        <taxon>Pseudomonadaceae</taxon>
        <taxon>Pseudomonas</taxon>
    </lineage>
</organism>
<dbReference type="InterPro" id="IPR051691">
    <property type="entry name" value="Metab_Enz_Cyan_OpOx_G3PDH"/>
</dbReference>
<protein>
    <submittedName>
        <fullName evidence="2">Hydrogen cyanide synthase subunit HcnB</fullName>
        <ecNumber evidence="2">1.4.99.5</ecNumber>
    </submittedName>
</protein>
<name>A0A5E5QY60_PSEAI</name>
<evidence type="ECO:0000313" key="2">
    <source>
        <dbReference type="EMBL" id="VVH80183.1"/>
    </source>
</evidence>
<dbReference type="InterPro" id="IPR041854">
    <property type="entry name" value="BFD-like_2Fe2S-bd_dom_sf"/>
</dbReference>
<proteinExistence type="predicted"/>
<gene>
    <name evidence="2" type="primary">hcnB_2</name>
    <name evidence="2" type="ORF">TUEID40_01338</name>
</gene>
<dbReference type="AlphaFoldDB" id="A0A5E5QY60"/>
<sequence length="136" mass="15040">MHRLRRQRTGLVEGTIAGHAAVDERDAARRLWPRRRRWQGFADTLARHFALRAELRQLAEADTLVCRCEDVPLAALAGHAGWTEAKLHSRCGMGACQGRICGSAAQFLFGWTPPAPRPPFSPARLETLACWQGDAG</sequence>
<evidence type="ECO:0000256" key="1">
    <source>
        <dbReference type="ARBA" id="ARBA00023002"/>
    </source>
</evidence>
<accession>A0A5E5QY60</accession>